<evidence type="ECO:0000313" key="1">
    <source>
        <dbReference type="EMBL" id="QUF01867.1"/>
    </source>
</evidence>
<name>A0AA45L1W9_9PSEU</name>
<proteinExistence type="predicted"/>
<gene>
    <name evidence="1" type="ORF">KCV87_20255</name>
</gene>
<dbReference type="Proteomes" id="UP000677152">
    <property type="component" value="Chromosome"/>
</dbReference>
<dbReference type="AlphaFoldDB" id="A0AA45L1W9"/>
<sequence>MATRPGVTSRAARGSLVAVTSASLGLAAHGAAGGEAVELTPVLPLLLLTASAGTALAERRRTPWAVVGALVSAQAGQHALLSLAAHQHHGPGLGLDPLAMTAAHVVAALLTGLLLARADAVLLALAGAAARLLPVLREPRPASRPAALPAPEGHPQPTPVRITLKRVNARRGPPALPIAPHPGPR</sequence>
<organism evidence="1 2">
    <name type="scientific">Actinosynnema pretiosum subsp. pretiosum</name>
    <dbReference type="NCBI Taxonomy" id="103721"/>
    <lineage>
        <taxon>Bacteria</taxon>
        <taxon>Bacillati</taxon>
        <taxon>Actinomycetota</taxon>
        <taxon>Actinomycetes</taxon>
        <taxon>Pseudonocardiales</taxon>
        <taxon>Pseudonocardiaceae</taxon>
        <taxon>Actinosynnema</taxon>
    </lineage>
</organism>
<protein>
    <submittedName>
        <fullName evidence="1">Uncharacterized protein</fullName>
    </submittedName>
</protein>
<dbReference type="EMBL" id="CP073249">
    <property type="protein sequence ID" value="QUF01867.1"/>
    <property type="molecule type" value="Genomic_DNA"/>
</dbReference>
<evidence type="ECO:0000313" key="2">
    <source>
        <dbReference type="Proteomes" id="UP000677152"/>
    </source>
</evidence>
<reference evidence="1" key="1">
    <citation type="submission" date="2021-04" db="EMBL/GenBank/DDBJ databases">
        <title>Genomic sequence of Actinosynnema pretiosum subsp. pretiosum ATCC 31280 (C-14919).</title>
        <authorList>
            <person name="Bai L."/>
            <person name="Wang X."/>
            <person name="Xiao Y."/>
        </authorList>
    </citation>
    <scope>NUCLEOTIDE SEQUENCE</scope>
    <source>
        <strain evidence="1">ATCC 31280</strain>
    </source>
</reference>
<accession>A0AA45L1W9</accession>